<proteinExistence type="predicted"/>
<accession>A0A451BJQ8</accession>
<gene>
    <name evidence="1" type="ORF">BECKSD772D_GA0070982_101540</name>
</gene>
<protein>
    <submittedName>
        <fullName evidence="1">Uncharacterized protein</fullName>
    </submittedName>
</protein>
<evidence type="ECO:0000313" key="1">
    <source>
        <dbReference type="EMBL" id="VFK78466.1"/>
    </source>
</evidence>
<organism evidence="1">
    <name type="scientific">Candidatus Kentrum sp. SD</name>
    <dbReference type="NCBI Taxonomy" id="2126332"/>
    <lineage>
        <taxon>Bacteria</taxon>
        <taxon>Pseudomonadati</taxon>
        <taxon>Pseudomonadota</taxon>
        <taxon>Gammaproteobacteria</taxon>
        <taxon>Candidatus Kentrum</taxon>
    </lineage>
</organism>
<name>A0A451BJQ8_9GAMM</name>
<dbReference type="AlphaFoldDB" id="A0A451BJQ8"/>
<reference evidence="1" key="1">
    <citation type="submission" date="2019-02" db="EMBL/GenBank/DDBJ databases">
        <authorList>
            <person name="Gruber-Vodicka R. H."/>
            <person name="Seah K. B. B."/>
        </authorList>
    </citation>
    <scope>NUCLEOTIDE SEQUENCE</scope>
    <source>
        <strain evidence="1">BECK_S127</strain>
    </source>
</reference>
<dbReference type="EMBL" id="CAADHB010000015">
    <property type="protein sequence ID" value="VFK78466.1"/>
    <property type="molecule type" value="Genomic_DNA"/>
</dbReference>
<sequence>MSAKAARDSRRSKVTRDRGIEIGFFFHCAISIAPARAHHLPGLALNVTLGKIRLLHDRPLEPGFQIMIAMHLHGDPEIISRAHNLFISRSALQMDLVLRVFY</sequence>